<reference evidence="2" key="1">
    <citation type="journal article" date="2019" name="Sci. Rep.">
        <title>Draft genome of Tanacetum cinerariifolium, the natural source of mosquito coil.</title>
        <authorList>
            <person name="Yamashiro T."/>
            <person name="Shiraishi A."/>
            <person name="Satake H."/>
            <person name="Nakayama K."/>
        </authorList>
    </citation>
    <scope>NUCLEOTIDE SEQUENCE</scope>
</reference>
<dbReference type="EMBL" id="BKCJ010375120">
    <property type="protein sequence ID" value="GFA14018.1"/>
    <property type="molecule type" value="Genomic_DNA"/>
</dbReference>
<feature type="non-terminal residue" evidence="2">
    <location>
        <position position="1"/>
    </location>
</feature>
<organism evidence="2">
    <name type="scientific">Tanacetum cinerariifolium</name>
    <name type="common">Dalmatian daisy</name>
    <name type="synonym">Chrysanthemum cinerariifolium</name>
    <dbReference type="NCBI Taxonomy" id="118510"/>
    <lineage>
        <taxon>Eukaryota</taxon>
        <taxon>Viridiplantae</taxon>
        <taxon>Streptophyta</taxon>
        <taxon>Embryophyta</taxon>
        <taxon>Tracheophyta</taxon>
        <taxon>Spermatophyta</taxon>
        <taxon>Magnoliopsida</taxon>
        <taxon>eudicotyledons</taxon>
        <taxon>Gunneridae</taxon>
        <taxon>Pentapetalae</taxon>
        <taxon>asterids</taxon>
        <taxon>campanulids</taxon>
        <taxon>Asterales</taxon>
        <taxon>Asteraceae</taxon>
        <taxon>Asteroideae</taxon>
        <taxon>Anthemideae</taxon>
        <taxon>Anthemidinae</taxon>
        <taxon>Tanacetum</taxon>
    </lineage>
</organism>
<name>A0A699J5P1_TANCI</name>
<feature type="region of interest" description="Disordered" evidence="1">
    <location>
        <begin position="98"/>
        <end position="137"/>
    </location>
</feature>
<protein>
    <submittedName>
        <fullName evidence="2">Uncharacterized protein</fullName>
    </submittedName>
</protein>
<dbReference type="AlphaFoldDB" id="A0A699J5P1"/>
<gene>
    <name evidence="2" type="ORF">Tci_585990</name>
</gene>
<accession>A0A699J5P1</accession>
<feature type="compositionally biased region" description="Basic and acidic residues" evidence="1">
    <location>
        <begin position="99"/>
        <end position="108"/>
    </location>
</feature>
<evidence type="ECO:0000313" key="2">
    <source>
        <dbReference type="EMBL" id="GFA14018.1"/>
    </source>
</evidence>
<comment type="caution">
    <text evidence="2">The sequence shown here is derived from an EMBL/GenBank/DDBJ whole genome shotgun (WGS) entry which is preliminary data.</text>
</comment>
<sequence>EIVSPMDIPIHHEVPSSQTPTLLRIHVFVIIESSLSSYEAVASLTEFELKKILVNKIDKSESYLAAPEHREGYDGLIKSYKLDKTLYSTYDKVYSLKRSQKDKDKDEEPSAGSDHGLKRRKITKDAEPTKADKQSKTFEELMSTPVDFSDFIMNGLKINNLTQETLLGPSFKLLKGTRTNYVELEYDFEEYCKALSEKLDWENPEGGDYPFDLTKPVPLVNIGNRQKRDQRKTFYGYARGLESTHDVYSTKRILVLNRVEVMRKHGYEYLREIEVRRADNDLYTFKEGNFPRLRINDIEDMLILIVQNSLTNLSGDDVFEFTIALRMFTIIIVIQKRVEDL</sequence>
<feature type="compositionally biased region" description="Basic and acidic residues" evidence="1">
    <location>
        <begin position="123"/>
        <end position="137"/>
    </location>
</feature>
<proteinExistence type="predicted"/>
<evidence type="ECO:0000256" key="1">
    <source>
        <dbReference type="SAM" id="MobiDB-lite"/>
    </source>
</evidence>